<keyword evidence="3" id="KW-1185">Reference proteome</keyword>
<evidence type="ECO:0000313" key="3">
    <source>
        <dbReference type="Proteomes" id="UP001218188"/>
    </source>
</evidence>
<gene>
    <name evidence="2" type="ORF">C8F04DRAFT_1100260</name>
</gene>
<sequence length="238" mass="24883">MVGTRHRKIGKVDIKLPIHPGKSSSHRVIYGSNENGKIHLLDTCTGIGDGVGRRIGSRKEAIKRAILNNGKSGVKNAVGILPCREQHLPINGGAQSKHHVFAAEGVETSVATEKSSSGGTGCGELAMRETVRSGDRGPSFIVGEKTRGAVGVTEGEGYISGRRIHRAQNLEENGTAVPAGVAERHNRQVVGSGSVLGKSKYSGTTQGARDSTDKSAGTNVVSTKVPSILYTLGLNAKE</sequence>
<reference evidence="2" key="1">
    <citation type="submission" date="2023-03" db="EMBL/GenBank/DDBJ databases">
        <title>Massive genome expansion in bonnet fungi (Mycena s.s.) driven by repeated elements and novel gene families across ecological guilds.</title>
        <authorList>
            <consortium name="Lawrence Berkeley National Laboratory"/>
            <person name="Harder C.B."/>
            <person name="Miyauchi S."/>
            <person name="Viragh M."/>
            <person name="Kuo A."/>
            <person name="Thoen E."/>
            <person name="Andreopoulos B."/>
            <person name="Lu D."/>
            <person name="Skrede I."/>
            <person name="Drula E."/>
            <person name="Henrissat B."/>
            <person name="Morin E."/>
            <person name="Kohler A."/>
            <person name="Barry K."/>
            <person name="LaButti K."/>
            <person name="Morin E."/>
            <person name="Salamov A."/>
            <person name="Lipzen A."/>
            <person name="Mereny Z."/>
            <person name="Hegedus B."/>
            <person name="Baldrian P."/>
            <person name="Stursova M."/>
            <person name="Weitz H."/>
            <person name="Taylor A."/>
            <person name="Grigoriev I.V."/>
            <person name="Nagy L.G."/>
            <person name="Martin F."/>
            <person name="Kauserud H."/>
        </authorList>
    </citation>
    <scope>NUCLEOTIDE SEQUENCE</scope>
    <source>
        <strain evidence="2">CBHHK200</strain>
    </source>
</reference>
<evidence type="ECO:0000313" key="2">
    <source>
        <dbReference type="EMBL" id="KAJ7034842.1"/>
    </source>
</evidence>
<dbReference type="AlphaFoldDB" id="A0AAD6SZY9"/>
<name>A0AAD6SZY9_9AGAR</name>
<accession>A0AAD6SZY9</accession>
<dbReference type="EMBL" id="JARJCM010000054">
    <property type="protein sequence ID" value="KAJ7034842.1"/>
    <property type="molecule type" value="Genomic_DNA"/>
</dbReference>
<evidence type="ECO:0000256" key="1">
    <source>
        <dbReference type="SAM" id="MobiDB-lite"/>
    </source>
</evidence>
<feature type="compositionally biased region" description="Polar residues" evidence="1">
    <location>
        <begin position="201"/>
        <end position="219"/>
    </location>
</feature>
<protein>
    <submittedName>
        <fullName evidence="2">Uncharacterized protein</fullName>
    </submittedName>
</protein>
<proteinExistence type="predicted"/>
<feature type="region of interest" description="Disordered" evidence="1">
    <location>
        <begin position="189"/>
        <end position="219"/>
    </location>
</feature>
<organism evidence="2 3">
    <name type="scientific">Mycena alexandri</name>
    <dbReference type="NCBI Taxonomy" id="1745969"/>
    <lineage>
        <taxon>Eukaryota</taxon>
        <taxon>Fungi</taxon>
        <taxon>Dikarya</taxon>
        <taxon>Basidiomycota</taxon>
        <taxon>Agaricomycotina</taxon>
        <taxon>Agaricomycetes</taxon>
        <taxon>Agaricomycetidae</taxon>
        <taxon>Agaricales</taxon>
        <taxon>Marasmiineae</taxon>
        <taxon>Mycenaceae</taxon>
        <taxon>Mycena</taxon>
    </lineage>
</organism>
<dbReference type="Proteomes" id="UP001218188">
    <property type="component" value="Unassembled WGS sequence"/>
</dbReference>
<comment type="caution">
    <text evidence="2">The sequence shown here is derived from an EMBL/GenBank/DDBJ whole genome shotgun (WGS) entry which is preliminary data.</text>
</comment>